<dbReference type="InterPro" id="IPR014752">
    <property type="entry name" value="Arrestin-like_C"/>
</dbReference>
<dbReference type="Proteomes" id="UP000073492">
    <property type="component" value="Unassembled WGS sequence"/>
</dbReference>
<comment type="similarity">
    <text evidence="1">Belongs to the arrestin family.</text>
</comment>
<evidence type="ECO:0000256" key="1">
    <source>
        <dbReference type="ARBA" id="ARBA00005298"/>
    </source>
</evidence>
<dbReference type="InterPro" id="IPR050357">
    <property type="entry name" value="Arrestin_domain-protein"/>
</dbReference>
<dbReference type="PANTHER" id="PTHR11188:SF17">
    <property type="entry name" value="FI21816P1"/>
    <property type="match status" value="1"/>
</dbReference>
<gene>
    <name evidence="2" type="ORF">AC579_2941</name>
</gene>
<dbReference type="OrthoDB" id="4898680at2759"/>
<accession>A0A139IF20</accession>
<sequence>MSGSQGISQPQRGGLRIALQDDSIEAKRNRVYHPGDLLTGSIHFDNAGPLEACHVLVSFEGIMRTWVDMENYISAVQYVFLRQSQAIPQQEQVMHVAEGVRLYSMPFKFRIASQCFPNDDWNSQLSMLPPTFENGEASVDRQGKRCMQPLIQYTIRATAVFRNRPKAQLLKCQASRDILFTPWTDACPPLSVDDFPGEFQMTTTQDVRRRLLRTHLGRITLSSCEPQPLPMFSDGSIGRTQGMLQIRATLCSEQPYKSRLPPPRWSCEVHLDLVRHVHSSTMPMKEVASTRLMRLNKYLRLRNETVHSESWKVDPLWWNQRNMRQSTALASFEATIPFAIRPQSKLVPTFASPLSSVRYSIRVQLRFSEIAHAPLFVEVPLQVYYRRRGDERLDSPRDSVSTSVDALDSALPPSYYL</sequence>
<name>A0A139IF20_9PEZI</name>
<keyword evidence="3" id="KW-1185">Reference proteome</keyword>
<reference evidence="2 3" key="1">
    <citation type="submission" date="2015-07" db="EMBL/GenBank/DDBJ databases">
        <title>Comparative genomics of the Sigatoka disease complex on banana suggests a link between parallel evolutionary changes in Pseudocercospora fijiensis and Pseudocercospora eumusae and increased virulence on the banana host.</title>
        <authorList>
            <person name="Chang T.-C."/>
            <person name="Salvucci A."/>
            <person name="Crous P.W."/>
            <person name="Stergiopoulos I."/>
        </authorList>
    </citation>
    <scope>NUCLEOTIDE SEQUENCE [LARGE SCALE GENOMIC DNA]</scope>
    <source>
        <strain evidence="2 3">CBS 116634</strain>
    </source>
</reference>
<comment type="caution">
    <text evidence="2">The sequence shown here is derived from an EMBL/GenBank/DDBJ whole genome shotgun (WGS) entry which is preliminary data.</text>
</comment>
<organism evidence="2 3">
    <name type="scientific">Pseudocercospora musae</name>
    <dbReference type="NCBI Taxonomy" id="113226"/>
    <lineage>
        <taxon>Eukaryota</taxon>
        <taxon>Fungi</taxon>
        <taxon>Dikarya</taxon>
        <taxon>Ascomycota</taxon>
        <taxon>Pezizomycotina</taxon>
        <taxon>Dothideomycetes</taxon>
        <taxon>Dothideomycetidae</taxon>
        <taxon>Mycosphaerellales</taxon>
        <taxon>Mycosphaerellaceae</taxon>
        <taxon>Pseudocercospora</taxon>
    </lineage>
</organism>
<protein>
    <recommendedName>
        <fullName evidence="4">Arrestin-like N-terminal domain-containing protein</fullName>
    </recommendedName>
</protein>
<dbReference type="AlphaFoldDB" id="A0A139IF20"/>
<evidence type="ECO:0000313" key="2">
    <source>
        <dbReference type="EMBL" id="KXT13367.1"/>
    </source>
</evidence>
<dbReference type="EMBL" id="LFZO01000120">
    <property type="protein sequence ID" value="KXT13367.1"/>
    <property type="molecule type" value="Genomic_DNA"/>
</dbReference>
<dbReference type="GO" id="GO:0015031">
    <property type="term" value="P:protein transport"/>
    <property type="evidence" value="ECO:0007669"/>
    <property type="project" value="TreeGrafter"/>
</dbReference>
<evidence type="ECO:0000313" key="3">
    <source>
        <dbReference type="Proteomes" id="UP000073492"/>
    </source>
</evidence>
<proteinExistence type="inferred from homology"/>
<evidence type="ECO:0008006" key="4">
    <source>
        <dbReference type="Google" id="ProtNLM"/>
    </source>
</evidence>
<dbReference type="Gene3D" id="2.60.40.640">
    <property type="match status" value="1"/>
</dbReference>
<dbReference type="PANTHER" id="PTHR11188">
    <property type="entry name" value="ARRESTIN DOMAIN CONTAINING PROTEIN"/>
    <property type="match status" value="1"/>
</dbReference>
<dbReference type="GO" id="GO:0005737">
    <property type="term" value="C:cytoplasm"/>
    <property type="evidence" value="ECO:0007669"/>
    <property type="project" value="TreeGrafter"/>
</dbReference>